<dbReference type="RefSeq" id="WP_134928841.1">
    <property type="nucleotide sequence ID" value="NZ_CP060201.1"/>
</dbReference>
<dbReference type="EMBL" id="CP060201">
    <property type="protein sequence ID" value="QNH76977.1"/>
    <property type="molecule type" value="Genomic_DNA"/>
</dbReference>
<gene>
    <name evidence="2" type="ORF">GGI48_27530</name>
</gene>
<protein>
    <submittedName>
        <fullName evidence="2">Uncharacterized protein</fullName>
    </submittedName>
</protein>
<proteinExistence type="predicted"/>
<dbReference type="Proteomes" id="UP000515277">
    <property type="component" value="Chromosome"/>
</dbReference>
<keyword evidence="1" id="KW-0812">Transmembrane</keyword>
<dbReference type="OrthoDB" id="6960144at2"/>
<dbReference type="AlphaFoldDB" id="A0A7G7XAI2"/>
<feature type="transmembrane region" description="Helical" evidence="1">
    <location>
        <begin position="34"/>
        <end position="51"/>
    </location>
</feature>
<accession>A0A7G7XAI2</accession>
<feature type="transmembrane region" description="Helical" evidence="1">
    <location>
        <begin position="7"/>
        <end position="28"/>
    </location>
</feature>
<reference evidence="3" key="1">
    <citation type="journal article" date="2020" name="Microbiol. Resour. Announc.">
        <title>Complete genome sequences of four natural Pseudomonas isolates that catabolize a wide range of aromatic compounds relevant to lignin valorization.</title>
        <authorList>
            <person name="Hatmaker E.A."/>
            <person name="Presley G."/>
            <person name="Cannon O."/>
            <person name="Guss A.M."/>
            <person name="Elkins J.G."/>
        </authorList>
    </citation>
    <scope>NUCLEOTIDE SEQUENCE [LARGE SCALE GENOMIC DNA]</scope>
    <source>
        <strain evidence="3">H1F5C</strain>
    </source>
</reference>
<keyword evidence="1" id="KW-1133">Transmembrane helix</keyword>
<organism evidence="2 3">
    <name type="scientific">Pseudomonas protegens</name>
    <dbReference type="NCBI Taxonomy" id="380021"/>
    <lineage>
        <taxon>Bacteria</taxon>
        <taxon>Pseudomonadati</taxon>
        <taxon>Pseudomonadota</taxon>
        <taxon>Gammaproteobacteria</taxon>
        <taxon>Pseudomonadales</taxon>
        <taxon>Pseudomonadaceae</taxon>
        <taxon>Pseudomonas</taxon>
    </lineage>
</organism>
<evidence type="ECO:0000313" key="2">
    <source>
        <dbReference type="EMBL" id="QNH76977.1"/>
    </source>
</evidence>
<keyword evidence="1" id="KW-0472">Membrane</keyword>
<evidence type="ECO:0000256" key="1">
    <source>
        <dbReference type="SAM" id="Phobius"/>
    </source>
</evidence>
<name>A0A7G7XAI2_9PSED</name>
<evidence type="ECO:0000313" key="3">
    <source>
        <dbReference type="Proteomes" id="UP000515277"/>
    </source>
</evidence>
<sequence>MKRVKKAVWFVLCMGSMLSMGAGLYQFMLPKGDPSLALMLVLIALISGFYLRPQKPRAR</sequence>